<dbReference type="WBParaSite" id="Pan_g8192.t1">
    <property type="protein sequence ID" value="Pan_g8192.t1"/>
    <property type="gene ID" value="Pan_g8192"/>
</dbReference>
<evidence type="ECO:0000313" key="2">
    <source>
        <dbReference type="Proteomes" id="UP000492821"/>
    </source>
</evidence>
<protein>
    <submittedName>
        <fullName evidence="3">Uncharacterized protein</fullName>
    </submittedName>
</protein>
<reference evidence="3" key="2">
    <citation type="submission" date="2020-10" db="UniProtKB">
        <authorList>
            <consortium name="WormBaseParasite"/>
        </authorList>
    </citation>
    <scope>IDENTIFICATION</scope>
</reference>
<name>A0A7E5A1K6_PANRE</name>
<accession>A0A7E5A1K6</accession>
<feature type="region of interest" description="Disordered" evidence="1">
    <location>
        <begin position="1"/>
        <end position="33"/>
    </location>
</feature>
<dbReference type="Proteomes" id="UP000492821">
    <property type="component" value="Unassembled WGS sequence"/>
</dbReference>
<reference evidence="2" key="1">
    <citation type="journal article" date="2013" name="Genetics">
        <title>The draft genome and transcriptome of Panagrellus redivivus are shaped by the harsh demands of a free-living lifestyle.</title>
        <authorList>
            <person name="Srinivasan J."/>
            <person name="Dillman A.R."/>
            <person name="Macchietto M.G."/>
            <person name="Heikkinen L."/>
            <person name="Lakso M."/>
            <person name="Fracchia K.M."/>
            <person name="Antoshechkin I."/>
            <person name="Mortazavi A."/>
            <person name="Wong G."/>
            <person name="Sternberg P.W."/>
        </authorList>
    </citation>
    <scope>NUCLEOTIDE SEQUENCE [LARGE SCALE GENOMIC DNA]</scope>
    <source>
        <strain evidence="2">MT8872</strain>
    </source>
</reference>
<proteinExistence type="predicted"/>
<organism evidence="2 3">
    <name type="scientific">Panagrellus redivivus</name>
    <name type="common">Microworm</name>
    <dbReference type="NCBI Taxonomy" id="6233"/>
    <lineage>
        <taxon>Eukaryota</taxon>
        <taxon>Metazoa</taxon>
        <taxon>Ecdysozoa</taxon>
        <taxon>Nematoda</taxon>
        <taxon>Chromadorea</taxon>
        <taxon>Rhabditida</taxon>
        <taxon>Tylenchina</taxon>
        <taxon>Panagrolaimomorpha</taxon>
        <taxon>Panagrolaimoidea</taxon>
        <taxon>Panagrolaimidae</taxon>
        <taxon>Panagrellus</taxon>
    </lineage>
</organism>
<keyword evidence="2" id="KW-1185">Reference proteome</keyword>
<evidence type="ECO:0000313" key="3">
    <source>
        <dbReference type="WBParaSite" id="Pan_g8192.t1"/>
    </source>
</evidence>
<dbReference type="AlphaFoldDB" id="A0A7E5A1K6"/>
<sequence length="99" mass="10594">MIAFQPSAIQASRLQKPLPETPTTKSSGCGHRESFFTSESQVSLATTHLKRPPPSEVVLLTDFEAGNQGGNLSWTTAAVVSSPPLSIASHPRRASTYSR</sequence>
<evidence type="ECO:0000256" key="1">
    <source>
        <dbReference type="SAM" id="MobiDB-lite"/>
    </source>
</evidence>